<protein>
    <submittedName>
        <fullName evidence="6">Probable calcium-binding protein CML29</fullName>
    </submittedName>
</protein>
<evidence type="ECO:0000256" key="3">
    <source>
        <dbReference type="ARBA" id="ARBA00022837"/>
    </source>
</evidence>
<feature type="domain" description="EF-hand" evidence="4">
    <location>
        <begin position="56"/>
        <end position="91"/>
    </location>
</feature>
<dbReference type="GO" id="GO:0043226">
    <property type="term" value="C:organelle"/>
    <property type="evidence" value="ECO:0007669"/>
    <property type="project" value="UniProtKB-ARBA"/>
</dbReference>
<name>A0A8B7CPF7_PHODC</name>
<accession>A0A8B7CPF7</accession>
<dbReference type="KEGG" id="pda:103717013"/>
<reference evidence="6" key="2">
    <citation type="submission" date="2025-08" db="UniProtKB">
        <authorList>
            <consortium name="RefSeq"/>
        </authorList>
    </citation>
    <scope>IDENTIFICATION</scope>
    <source>
        <tissue evidence="6">Young leaves</tissue>
    </source>
</reference>
<dbReference type="RefSeq" id="XP_008803460.2">
    <property type="nucleotide sequence ID" value="XM_008805238.4"/>
</dbReference>
<dbReference type="PANTHER" id="PTHR10891">
    <property type="entry name" value="EF-HAND CALCIUM-BINDING DOMAIN CONTAINING PROTEIN"/>
    <property type="match status" value="1"/>
</dbReference>
<dbReference type="InterPro" id="IPR039647">
    <property type="entry name" value="EF_hand_pair_protein_CML-like"/>
</dbReference>
<keyword evidence="2" id="KW-0677">Repeat</keyword>
<organism evidence="5 6">
    <name type="scientific">Phoenix dactylifera</name>
    <name type="common">Date palm</name>
    <dbReference type="NCBI Taxonomy" id="42345"/>
    <lineage>
        <taxon>Eukaryota</taxon>
        <taxon>Viridiplantae</taxon>
        <taxon>Streptophyta</taxon>
        <taxon>Embryophyta</taxon>
        <taxon>Tracheophyta</taxon>
        <taxon>Spermatophyta</taxon>
        <taxon>Magnoliopsida</taxon>
        <taxon>Liliopsida</taxon>
        <taxon>Arecaceae</taxon>
        <taxon>Coryphoideae</taxon>
        <taxon>Phoeniceae</taxon>
        <taxon>Phoenix</taxon>
    </lineage>
</organism>
<dbReference type="AlphaFoldDB" id="A0A8B7CPF7"/>
<dbReference type="OrthoDB" id="26525at2759"/>
<feature type="domain" description="EF-hand" evidence="4">
    <location>
        <begin position="130"/>
        <end position="163"/>
    </location>
</feature>
<keyword evidence="5" id="KW-1185">Reference proteome</keyword>
<dbReference type="Gene3D" id="1.10.238.10">
    <property type="entry name" value="EF-hand"/>
    <property type="match status" value="2"/>
</dbReference>
<dbReference type="GeneID" id="103717013"/>
<dbReference type="SMART" id="SM00054">
    <property type="entry name" value="EFh"/>
    <property type="match status" value="3"/>
</dbReference>
<feature type="domain" description="EF-hand" evidence="4">
    <location>
        <begin position="20"/>
        <end position="55"/>
    </location>
</feature>
<dbReference type="InterPro" id="IPR002048">
    <property type="entry name" value="EF_hand_dom"/>
</dbReference>
<proteinExistence type="predicted"/>
<evidence type="ECO:0000259" key="4">
    <source>
        <dbReference type="PROSITE" id="PS50222"/>
    </source>
</evidence>
<evidence type="ECO:0000313" key="6">
    <source>
        <dbReference type="RefSeq" id="XP_008803460.2"/>
    </source>
</evidence>
<evidence type="ECO:0000256" key="1">
    <source>
        <dbReference type="ARBA" id="ARBA00022723"/>
    </source>
</evidence>
<dbReference type="GO" id="GO:0005509">
    <property type="term" value="F:calcium ion binding"/>
    <property type="evidence" value="ECO:0007669"/>
    <property type="project" value="InterPro"/>
</dbReference>
<dbReference type="InterPro" id="IPR011992">
    <property type="entry name" value="EF-hand-dom_pair"/>
</dbReference>
<sequence length="163" mass="17583">MAAPQPSQPRSLCTDFEVLSYINSLMEVFKSFDSNNDGLITSDELRGVLGSLGYNTSEREVKEMMRQGDTDRDGLLSLHEFLEINTRELDLGDLADLLQAAVPALGREVGNDEAVTGEELYNVLGSTGSASMEDCMDIIACLDGDGDGAVSLEDLQCIVQALL</sequence>
<evidence type="ECO:0000256" key="2">
    <source>
        <dbReference type="ARBA" id="ARBA00022737"/>
    </source>
</evidence>
<keyword evidence="1" id="KW-0479">Metal-binding</keyword>
<dbReference type="Proteomes" id="UP000228380">
    <property type="component" value="Chromosome 2"/>
</dbReference>
<dbReference type="Pfam" id="PF13499">
    <property type="entry name" value="EF-hand_7"/>
    <property type="match status" value="1"/>
</dbReference>
<dbReference type="InterPro" id="IPR018247">
    <property type="entry name" value="EF_Hand_1_Ca_BS"/>
</dbReference>
<reference evidence="5" key="1">
    <citation type="journal article" date="2019" name="Nat. Commun.">
        <title>Genome-wide association mapping of date palm fruit traits.</title>
        <authorList>
            <person name="Hazzouri K.M."/>
            <person name="Gros-Balthazard M."/>
            <person name="Flowers J.M."/>
            <person name="Copetti D."/>
            <person name="Lemansour A."/>
            <person name="Lebrun M."/>
            <person name="Masmoudi K."/>
            <person name="Ferrand S."/>
            <person name="Dhar M.I."/>
            <person name="Fresquez Z.A."/>
            <person name="Rosas U."/>
            <person name="Zhang J."/>
            <person name="Talag J."/>
            <person name="Lee S."/>
            <person name="Kudrna D."/>
            <person name="Powell R.F."/>
            <person name="Leitch I.J."/>
            <person name="Krueger R.R."/>
            <person name="Wing R.A."/>
            <person name="Amiri K.M.A."/>
            <person name="Purugganan M.D."/>
        </authorList>
    </citation>
    <scope>NUCLEOTIDE SEQUENCE [LARGE SCALE GENOMIC DNA]</scope>
    <source>
        <strain evidence="5">cv. Khalas</strain>
    </source>
</reference>
<dbReference type="PROSITE" id="PS50222">
    <property type="entry name" value="EF_HAND_2"/>
    <property type="match status" value="3"/>
</dbReference>
<keyword evidence="3" id="KW-0106">Calcium</keyword>
<dbReference type="Pfam" id="PF13202">
    <property type="entry name" value="EF-hand_5"/>
    <property type="match status" value="1"/>
</dbReference>
<dbReference type="CDD" id="cd00051">
    <property type="entry name" value="EFh"/>
    <property type="match status" value="1"/>
</dbReference>
<evidence type="ECO:0000313" key="5">
    <source>
        <dbReference type="Proteomes" id="UP000228380"/>
    </source>
</evidence>
<gene>
    <name evidence="6" type="primary">LOC103717013</name>
</gene>
<dbReference type="PROSITE" id="PS00018">
    <property type="entry name" value="EF_HAND_1"/>
    <property type="match status" value="3"/>
</dbReference>
<dbReference type="SUPFAM" id="SSF47473">
    <property type="entry name" value="EF-hand"/>
    <property type="match status" value="1"/>
</dbReference>
<dbReference type="FunFam" id="1.10.238.10:FF:000178">
    <property type="entry name" value="Calmodulin-2 A"/>
    <property type="match status" value="1"/>
</dbReference>